<evidence type="ECO:0000313" key="2">
    <source>
        <dbReference type="Proteomes" id="UP000248161"/>
    </source>
</evidence>
<gene>
    <name evidence="1" type="ORF">CXX69_04655</name>
</gene>
<accession>A0A2V3HQY1</accession>
<dbReference type="AlphaFoldDB" id="A0A2V3HQY1"/>
<organism evidence="1 2">
    <name type="scientific">Candidatus Thalassarchaeum betae</name>
    <dbReference type="NCBI Taxonomy" id="2599289"/>
    <lineage>
        <taxon>Archaea</taxon>
        <taxon>Methanobacteriati</taxon>
        <taxon>Thermoplasmatota</taxon>
        <taxon>Candidatus Poseidoniia</taxon>
        <taxon>Candidatus Poseidoniales</taxon>
        <taxon>Candidatus Thalassarchaeaceae</taxon>
        <taxon>Candidatus Thalassarchaeum</taxon>
    </lineage>
</organism>
<dbReference type="InterPro" id="IPR029024">
    <property type="entry name" value="TerB-like"/>
</dbReference>
<dbReference type="SUPFAM" id="SSF158682">
    <property type="entry name" value="TerB-like"/>
    <property type="match status" value="1"/>
</dbReference>
<proteinExistence type="predicted"/>
<sequence length="155" mass="17930">MEPRLTDRRGVFHGATILALRDGQLSNGEKRLLVKLAHALRLDEDEPKRVYDAVVNGESLESGQEIGGQEMRMVYEQLLEAVLMHTDRSDDELTILAYLRRAFDIGDAEHRAITRSLDRQLEEIIHRTVLQDFRMRLDDTMERIGGIFDMIRIQI</sequence>
<reference evidence="1 2" key="1">
    <citation type="journal article" date="2015" name="Nat. Commun.">
        <title>Genomic and transcriptomic evidence for scavenging of diverse organic compounds by widespread deep-sea archaea.</title>
        <authorList>
            <person name="Li M."/>
            <person name="Baker B.J."/>
            <person name="Anantharaman K."/>
            <person name="Jain S."/>
            <person name="Breier J.A."/>
            <person name="Dick G.J."/>
        </authorList>
    </citation>
    <scope>NUCLEOTIDE SEQUENCE [LARGE SCALE GENOMIC DNA]</scope>
    <source>
        <strain evidence="1">Cayman_51_deep</strain>
    </source>
</reference>
<name>A0A2V3HQY1_9ARCH</name>
<dbReference type="Proteomes" id="UP000248161">
    <property type="component" value="Unassembled WGS sequence"/>
</dbReference>
<evidence type="ECO:0000313" key="1">
    <source>
        <dbReference type="EMBL" id="PXF21500.1"/>
    </source>
</evidence>
<comment type="caution">
    <text evidence="1">The sequence shown here is derived from an EMBL/GenBank/DDBJ whole genome shotgun (WGS) entry which is preliminary data.</text>
</comment>
<dbReference type="EMBL" id="PSPG01000008">
    <property type="protein sequence ID" value="PXF21500.1"/>
    <property type="molecule type" value="Genomic_DNA"/>
</dbReference>
<protein>
    <submittedName>
        <fullName evidence="1">Uncharacterized protein</fullName>
    </submittedName>
</protein>